<feature type="DNA-binding region" description="H-T-H motif" evidence="2">
    <location>
        <begin position="31"/>
        <end position="50"/>
    </location>
</feature>
<dbReference type="Gene3D" id="1.10.357.10">
    <property type="entry name" value="Tetracycline Repressor, domain 2"/>
    <property type="match status" value="1"/>
</dbReference>
<dbReference type="PANTHER" id="PTHR43479:SF11">
    <property type="entry name" value="ACREF_ENVCD OPERON REPRESSOR-RELATED"/>
    <property type="match status" value="1"/>
</dbReference>
<feature type="domain" description="HTH tetR-type" evidence="3">
    <location>
        <begin position="8"/>
        <end position="68"/>
    </location>
</feature>
<proteinExistence type="predicted"/>
<dbReference type="PANTHER" id="PTHR43479">
    <property type="entry name" value="ACREF/ENVCD OPERON REPRESSOR-RELATED"/>
    <property type="match status" value="1"/>
</dbReference>
<reference evidence="4 5" key="1">
    <citation type="submission" date="2014-06" db="EMBL/GenBank/DDBJ databases">
        <title>Draft genome sequence of the putrescine producing strain Lactococcus lactis subsp cremoris GE214.</title>
        <authorList>
            <person name="Ladero V."/>
            <person name="Linares D.M."/>
            <person name="del Rio B."/>
            <person name="Mayo B."/>
            <person name="Martin M.C."/>
            <person name="Fernandez M."/>
            <person name="Alvarez M.A."/>
        </authorList>
    </citation>
    <scope>NUCLEOTIDE SEQUENCE [LARGE SCALE GENOMIC DNA]</scope>
    <source>
        <strain evidence="4 5">GE214</strain>
    </source>
</reference>
<dbReference type="PROSITE" id="PS50977">
    <property type="entry name" value="HTH_TETR_2"/>
    <property type="match status" value="1"/>
</dbReference>
<keyword evidence="1 2" id="KW-0238">DNA-binding</keyword>
<comment type="caution">
    <text evidence="4">The sequence shown here is derived from an EMBL/GenBank/DDBJ whole genome shotgun (WGS) entry which is preliminary data.</text>
</comment>
<dbReference type="SUPFAM" id="SSF46689">
    <property type="entry name" value="Homeodomain-like"/>
    <property type="match status" value="1"/>
</dbReference>
<dbReference type="GO" id="GO:0003677">
    <property type="term" value="F:DNA binding"/>
    <property type="evidence" value="ECO:0007669"/>
    <property type="project" value="UniProtKB-UniRule"/>
</dbReference>
<dbReference type="RefSeq" id="WP_014735190.1">
    <property type="nucleotide sequence ID" value="NZ_AZSI01000039.1"/>
</dbReference>
<dbReference type="Pfam" id="PF00440">
    <property type="entry name" value="TetR_N"/>
    <property type="match status" value="1"/>
</dbReference>
<accession>A0A084AB65</accession>
<dbReference type="InterPro" id="IPR001647">
    <property type="entry name" value="HTH_TetR"/>
</dbReference>
<evidence type="ECO:0000259" key="3">
    <source>
        <dbReference type="PROSITE" id="PS50977"/>
    </source>
</evidence>
<evidence type="ECO:0000313" key="5">
    <source>
        <dbReference type="Proteomes" id="UP000028401"/>
    </source>
</evidence>
<dbReference type="InterPro" id="IPR009057">
    <property type="entry name" value="Homeodomain-like_sf"/>
</dbReference>
<dbReference type="PATRIC" id="fig|1415168.3.peg.1371"/>
<gene>
    <name evidence="4" type="ORF">U725_01301</name>
</gene>
<dbReference type="Proteomes" id="UP000028401">
    <property type="component" value="Unassembled WGS sequence"/>
</dbReference>
<protein>
    <submittedName>
        <fullName evidence="4">Transcriptional regulator</fullName>
    </submittedName>
</protein>
<evidence type="ECO:0000256" key="1">
    <source>
        <dbReference type="ARBA" id="ARBA00023125"/>
    </source>
</evidence>
<dbReference type="EMBL" id="AZSI01000039">
    <property type="protein sequence ID" value="KEY62544.1"/>
    <property type="molecule type" value="Genomic_DNA"/>
</dbReference>
<name>A0A084AB65_LACLC</name>
<organism evidence="4 5">
    <name type="scientific">Lactococcus cremoris subsp. cremoris GE214</name>
    <dbReference type="NCBI Taxonomy" id="1415168"/>
    <lineage>
        <taxon>Bacteria</taxon>
        <taxon>Bacillati</taxon>
        <taxon>Bacillota</taxon>
        <taxon>Bacilli</taxon>
        <taxon>Lactobacillales</taxon>
        <taxon>Streptococcaceae</taxon>
        <taxon>Lactococcus</taxon>
        <taxon>Lactococcus cremoris subsp. cremoris</taxon>
    </lineage>
</organism>
<sequence length="175" mass="20827">MKRKEQYQDFHDFIIEGTMLCLEKYTINELPLTEVCKKAGVSRMTFYRHFKNKEEVVLEYFELIYDKFLKGLLELESINSLILSEKLVGLFVEQEEEIEKAVKGNYYSLIFQVFAQKMTIFYNETTTWADYLGTKQKFWNDFMAAGLFYVLGNWVKNGCQDSYDEVVKMVVEFHE</sequence>
<dbReference type="InterPro" id="IPR050624">
    <property type="entry name" value="HTH-type_Tx_Regulator"/>
</dbReference>
<evidence type="ECO:0000256" key="2">
    <source>
        <dbReference type="PROSITE-ProRule" id="PRU00335"/>
    </source>
</evidence>
<evidence type="ECO:0000313" key="4">
    <source>
        <dbReference type="EMBL" id="KEY62544.1"/>
    </source>
</evidence>
<dbReference type="AlphaFoldDB" id="A0A084AB65"/>